<dbReference type="InterPro" id="IPR036060">
    <property type="entry name" value="Znf_C2H2C_sf"/>
</dbReference>
<evidence type="ECO:0000256" key="1">
    <source>
        <dbReference type="ARBA" id="ARBA00004123"/>
    </source>
</evidence>
<dbReference type="Pfam" id="PF08474">
    <property type="entry name" value="MYT1"/>
    <property type="match status" value="1"/>
</dbReference>
<feature type="compositionally biased region" description="Basic and acidic residues" evidence="12">
    <location>
        <begin position="134"/>
        <end position="144"/>
    </location>
</feature>
<evidence type="ECO:0000256" key="8">
    <source>
        <dbReference type="ARBA" id="ARBA00023125"/>
    </source>
</evidence>
<keyword evidence="4" id="KW-0677">Repeat</keyword>
<comment type="similarity">
    <text evidence="2">Belongs to the MYT1 family.</text>
</comment>
<dbReference type="Proteomes" id="UP001152622">
    <property type="component" value="Chromosome 6"/>
</dbReference>
<dbReference type="Gene3D" id="4.10.320.30">
    <property type="match status" value="2"/>
</dbReference>
<feature type="region of interest" description="Disordered" evidence="12">
    <location>
        <begin position="210"/>
        <end position="254"/>
    </location>
</feature>
<comment type="subcellular location">
    <subcellularLocation>
        <location evidence="1">Nucleus</location>
    </subcellularLocation>
</comment>
<evidence type="ECO:0000256" key="12">
    <source>
        <dbReference type="SAM" id="MobiDB-lite"/>
    </source>
</evidence>
<organism evidence="14 15">
    <name type="scientific">Synaphobranchus kaupii</name>
    <name type="common">Kaup's arrowtooth eel</name>
    <dbReference type="NCBI Taxonomy" id="118154"/>
    <lineage>
        <taxon>Eukaryota</taxon>
        <taxon>Metazoa</taxon>
        <taxon>Chordata</taxon>
        <taxon>Craniata</taxon>
        <taxon>Vertebrata</taxon>
        <taxon>Euteleostomi</taxon>
        <taxon>Actinopterygii</taxon>
        <taxon>Neopterygii</taxon>
        <taxon>Teleostei</taxon>
        <taxon>Anguilliformes</taxon>
        <taxon>Synaphobranchidae</taxon>
        <taxon>Synaphobranchus</taxon>
    </lineage>
</organism>
<reference evidence="14" key="1">
    <citation type="journal article" date="2023" name="Science">
        <title>Genome structures resolve the early diversification of teleost fishes.</title>
        <authorList>
            <person name="Parey E."/>
            <person name="Louis A."/>
            <person name="Montfort J."/>
            <person name="Bouchez O."/>
            <person name="Roques C."/>
            <person name="Iampietro C."/>
            <person name="Lluch J."/>
            <person name="Castinel A."/>
            <person name="Donnadieu C."/>
            <person name="Desvignes T."/>
            <person name="Floi Bucao C."/>
            <person name="Jouanno E."/>
            <person name="Wen M."/>
            <person name="Mejri S."/>
            <person name="Dirks R."/>
            <person name="Jansen H."/>
            <person name="Henkel C."/>
            <person name="Chen W.J."/>
            <person name="Zahm M."/>
            <person name="Cabau C."/>
            <person name="Klopp C."/>
            <person name="Thompson A.W."/>
            <person name="Robinson-Rechavi M."/>
            <person name="Braasch I."/>
            <person name="Lecointre G."/>
            <person name="Bobe J."/>
            <person name="Postlethwait J.H."/>
            <person name="Berthelot C."/>
            <person name="Roest Crollius H."/>
            <person name="Guiguen Y."/>
        </authorList>
    </citation>
    <scope>NUCLEOTIDE SEQUENCE</scope>
    <source>
        <strain evidence="14">WJC10195</strain>
    </source>
</reference>
<evidence type="ECO:0000256" key="3">
    <source>
        <dbReference type="ARBA" id="ARBA00022723"/>
    </source>
</evidence>
<dbReference type="GO" id="GO:0000981">
    <property type="term" value="F:DNA-binding transcription factor activity, RNA polymerase II-specific"/>
    <property type="evidence" value="ECO:0007669"/>
    <property type="project" value="TreeGrafter"/>
</dbReference>
<gene>
    <name evidence="14" type="ORF">SKAU_G00189590</name>
</gene>
<dbReference type="PROSITE" id="PS51802">
    <property type="entry name" value="ZF_CCHHC"/>
    <property type="match status" value="2"/>
</dbReference>
<evidence type="ECO:0000259" key="13">
    <source>
        <dbReference type="Pfam" id="PF08474"/>
    </source>
</evidence>
<accession>A0A9Q1FDQ9</accession>
<feature type="compositionally biased region" description="Polar residues" evidence="12">
    <location>
        <begin position="236"/>
        <end position="247"/>
    </location>
</feature>
<evidence type="ECO:0000256" key="11">
    <source>
        <dbReference type="PROSITE-ProRule" id="PRU01143"/>
    </source>
</evidence>
<feature type="domain" description="Myelin transcription factor 1" evidence="13">
    <location>
        <begin position="2"/>
        <end position="65"/>
    </location>
</feature>
<evidence type="ECO:0000256" key="6">
    <source>
        <dbReference type="ARBA" id="ARBA00022833"/>
    </source>
</evidence>
<sequence>MNSRCYQLSEADCWDLPVDYTKIKRVDEDDLKEPDDMDPFQDILEERQYPGEVTVPSPKPKFVPCKEAKKELITLSGCPLADKNMRSVIPANSQDLKCPTPGCDGSGHITGNYASHRSLSGCPRAKKSGVKIAHSKEDKEDQEPIRCPVPGCDGQGHVTGKYASHRSASGCPPRGQAAEGRLHERLAVLVEVGEDRRHVLPDAGLRRVRPRERQLPDTSKPVWLSPSHVSHEESQAVWSGNANNKATGEQRNRK</sequence>
<dbReference type="SUPFAM" id="SSF103637">
    <property type="entry name" value="CCHHC domain"/>
    <property type="match status" value="2"/>
</dbReference>
<evidence type="ECO:0000256" key="9">
    <source>
        <dbReference type="ARBA" id="ARBA00023163"/>
    </source>
</evidence>
<feature type="region of interest" description="Disordered" evidence="12">
    <location>
        <begin position="133"/>
        <end position="152"/>
    </location>
</feature>
<evidence type="ECO:0000256" key="4">
    <source>
        <dbReference type="ARBA" id="ARBA00022737"/>
    </source>
</evidence>
<dbReference type="FunFam" id="4.10.320.30:FF:000001">
    <property type="entry name" value="Myelin transcription factor 1-like, a"/>
    <property type="match status" value="2"/>
</dbReference>
<dbReference type="GO" id="GO:0000978">
    <property type="term" value="F:RNA polymerase II cis-regulatory region sequence-specific DNA binding"/>
    <property type="evidence" value="ECO:0007669"/>
    <property type="project" value="TreeGrafter"/>
</dbReference>
<keyword evidence="15" id="KW-1185">Reference proteome</keyword>
<comment type="caution">
    <text evidence="14">The sequence shown here is derived from an EMBL/GenBank/DDBJ whole genome shotgun (WGS) entry which is preliminary data.</text>
</comment>
<feature type="region of interest" description="Disordered" evidence="12">
    <location>
        <begin position="158"/>
        <end position="177"/>
    </location>
</feature>
<name>A0A9Q1FDQ9_SYNKA</name>
<evidence type="ECO:0000256" key="5">
    <source>
        <dbReference type="ARBA" id="ARBA00022771"/>
    </source>
</evidence>
<evidence type="ECO:0000256" key="2">
    <source>
        <dbReference type="ARBA" id="ARBA00010194"/>
    </source>
</evidence>
<dbReference type="PANTHER" id="PTHR10816:SF11">
    <property type="entry name" value="MYELIN TRANSCRIPTION FACTOR 1-LIKE PROTEIN"/>
    <property type="match status" value="1"/>
</dbReference>
<dbReference type="EMBL" id="JAINUF010000006">
    <property type="protein sequence ID" value="KAJ8356165.1"/>
    <property type="molecule type" value="Genomic_DNA"/>
</dbReference>
<keyword evidence="6" id="KW-0862">Zinc</keyword>
<evidence type="ECO:0000256" key="7">
    <source>
        <dbReference type="ARBA" id="ARBA00023015"/>
    </source>
</evidence>
<dbReference type="GO" id="GO:0008270">
    <property type="term" value="F:zinc ion binding"/>
    <property type="evidence" value="ECO:0007669"/>
    <property type="project" value="UniProtKB-KW"/>
</dbReference>
<dbReference type="Pfam" id="PF01530">
    <property type="entry name" value="zf-C2HC"/>
    <property type="match status" value="2"/>
</dbReference>
<keyword evidence="8" id="KW-0238">DNA-binding</keyword>
<keyword evidence="5 11" id="KW-0863">Zinc-finger</keyword>
<dbReference type="PANTHER" id="PTHR10816">
    <property type="entry name" value="MYELIN TRANSCRIPTION FACTOR 1-RELATED"/>
    <property type="match status" value="1"/>
</dbReference>
<evidence type="ECO:0000313" key="14">
    <source>
        <dbReference type="EMBL" id="KAJ8356165.1"/>
    </source>
</evidence>
<keyword evidence="3" id="KW-0479">Metal-binding</keyword>
<dbReference type="AlphaFoldDB" id="A0A9Q1FDQ9"/>
<dbReference type="InterPro" id="IPR002515">
    <property type="entry name" value="Znf_C2H2C"/>
</dbReference>
<evidence type="ECO:0000256" key="10">
    <source>
        <dbReference type="ARBA" id="ARBA00023242"/>
    </source>
</evidence>
<protein>
    <recommendedName>
        <fullName evidence="13">Myelin transcription factor 1 domain-containing protein</fullName>
    </recommendedName>
</protein>
<dbReference type="GO" id="GO:0005634">
    <property type="term" value="C:nucleus"/>
    <property type="evidence" value="ECO:0007669"/>
    <property type="project" value="UniProtKB-SubCell"/>
</dbReference>
<keyword evidence="10" id="KW-0539">Nucleus</keyword>
<proteinExistence type="inferred from homology"/>
<dbReference type="OrthoDB" id="8956553at2759"/>
<dbReference type="InterPro" id="IPR013681">
    <property type="entry name" value="Myelin_TF"/>
</dbReference>
<keyword evidence="7" id="KW-0805">Transcription regulation</keyword>
<evidence type="ECO:0000313" key="15">
    <source>
        <dbReference type="Proteomes" id="UP001152622"/>
    </source>
</evidence>
<keyword evidence="9" id="KW-0804">Transcription</keyword>